<accession>A0ABR2U6P7</accession>
<evidence type="ECO:0000313" key="2">
    <source>
        <dbReference type="EMBL" id="KAK9045158.1"/>
    </source>
</evidence>
<name>A0ABR2U6P7_9ROSI</name>
<keyword evidence="3" id="KW-1185">Reference proteome</keyword>
<organism evidence="2 3">
    <name type="scientific">Hibiscus sabdariffa</name>
    <name type="common">roselle</name>
    <dbReference type="NCBI Taxonomy" id="183260"/>
    <lineage>
        <taxon>Eukaryota</taxon>
        <taxon>Viridiplantae</taxon>
        <taxon>Streptophyta</taxon>
        <taxon>Embryophyta</taxon>
        <taxon>Tracheophyta</taxon>
        <taxon>Spermatophyta</taxon>
        <taxon>Magnoliopsida</taxon>
        <taxon>eudicotyledons</taxon>
        <taxon>Gunneridae</taxon>
        <taxon>Pentapetalae</taxon>
        <taxon>rosids</taxon>
        <taxon>malvids</taxon>
        <taxon>Malvales</taxon>
        <taxon>Malvaceae</taxon>
        <taxon>Malvoideae</taxon>
        <taxon>Hibiscus</taxon>
    </lineage>
</organism>
<feature type="region of interest" description="Disordered" evidence="1">
    <location>
        <begin position="1"/>
        <end position="37"/>
    </location>
</feature>
<reference evidence="2 3" key="1">
    <citation type="journal article" date="2024" name="G3 (Bethesda)">
        <title>Genome assembly of Hibiscus sabdariffa L. provides insights into metabolisms of medicinal natural products.</title>
        <authorList>
            <person name="Kim T."/>
        </authorList>
    </citation>
    <scope>NUCLEOTIDE SEQUENCE [LARGE SCALE GENOMIC DNA]</scope>
    <source>
        <strain evidence="2">TK-2024</strain>
        <tissue evidence="2">Old leaves</tissue>
    </source>
</reference>
<dbReference type="EMBL" id="JBBPBN010000002">
    <property type="protein sequence ID" value="KAK9045158.1"/>
    <property type="molecule type" value="Genomic_DNA"/>
</dbReference>
<evidence type="ECO:0000256" key="1">
    <source>
        <dbReference type="SAM" id="MobiDB-lite"/>
    </source>
</evidence>
<sequence length="128" mass="14366">MGEHDVSIDDTASSSTSSWRRSPEKGSENNDSQHDESLNACFIGNEETKVTVTTRNDSTGSLGGNEMMGSDLEDKGKNFNIQLSLEGGVGNETKKCRDVDVFERDDSRAVWLKNMRRRQWIWGFSRLS</sequence>
<protein>
    <submittedName>
        <fullName evidence="2">Uncharacterized protein</fullName>
    </submittedName>
</protein>
<feature type="compositionally biased region" description="Low complexity" evidence="1">
    <location>
        <begin position="9"/>
        <end position="20"/>
    </location>
</feature>
<comment type="caution">
    <text evidence="2">The sequence shown here is derived from an EMBL/GenBank/DDBJ whole genome shotgun (WGS) entry which is preliminary data.</text>
</comment>
<gene>
    <name evidence="2" type="ORF">V6N11_059047</name>
</gene>
<feature type="compositionally biased region" description="Basic and acidic residues" evidence="1">
    <location>
        <begin position="21"/>
        <end position="37"/>
    </location>
</feature>
<proteinExistence type="predicted"/>
<dbReference type="Proteomes" id="UP001396334">
    <property type="component" value="Unassembled WGS sequence"/>
</dbReference>
<evidence type="ECO:0000313" key="3">
    <source>
        <dbReference type="Proteomes" id="UP001396334"/>
    </source>
</evidence>